<comment type="caution">
    <text evidence="4">The sequence shown here is derived from an EMBL/GenBank/DDBJ whole genome shotgun (WGS) entry which is preliminary data.</text>
</comment>
<dbReference type="EMBL" id="JFFI01001838">
    <property type="protein sequence ID" value="KXH53351.1"/>
    <property type="molecule type" value="Genomic_DNA"/>
</dbReference>
<dbReference type="OrthoDB" id="206213at2759"/>
<dbReference type="Proteomes" id="UP000070121">
    <property type="component" value="Unassembled WGS sequence"/>
</dbReference>
<sequence length="515" mass="57079">MVRRAVVSSFIFKFLPNRGPQVALFRRSDSVRTYPNHLAPVSGSIEQDDPSPLDAAWREIREETTLTPATLTLLRQGKDYVFADEKIGREWTIHPFAFRLKSHEDESRIQIDWEHKGFQWFDPHEVRDVDEFGGVPRLAESLKRIWFEIELGESRGKILSEGLLALQKDHQSGARQLAGKALQVLVSVIGEKASAVKDGSVEKWWRNARLAAWHLWKNGRESMGAAILNNIVRSLAVIEKEVQQTKDFNVSQAFLDSVTKKVGDFATSRDSSIDGIWNSFEAFLRNYHGSGRPIRILTLSSSSTILECLKRAIAGLDSEVDIRVLESRPLFEGVSMASSLVNHLRESAPREHKVDVSIFTDAAAAIASKDVDMVLIGADIIAGDGATSNKTGSLPAILSAKHSSPLAKVFVLAESEKILPYDPPGFEENDVEEVVASWKHSILAQQAASNAIDSSHGAGSGEKIAKANVRNVYFEWIPPSLIDGYMFDNGEKSPTDISGIVERIRREADAHFSDI</sequence>
<evidence type="ECO:0000313" key="4">
    <source>
        <dbReference type="EMBL" id="KXH53351.1"/>
    </source>
</evidence>
<protein>
    <submittedName>
        <fullName evidence="4">NUDIX domain-containing protein</fullName>
    </submittedName>
</protein>
<comment type="similarity">
    <text evidence="1 2">Belongs to the eIF-2B alpha/beta/delta subunits family.</text>
</comment>
<dbReference type="PANTHER" id="PTHR43475:SF3">
    <property type="entry name" value="TRANSLATION INITIATION FACTOR EIF-2B SUBUNIT FAMILY PROTEIN (AFU_ORTHOLOGUE AFUA_2G14290)"/>
    <property type="match status" value="1"/>
</dbReference>
<dbReference type="PANTHER" id="PTHR43475">
    <property type="entry name" value="METHYLTHIORIBOSE-1-PHOSPHATE ISOMERASE"/>
    <property type="match status" value="1"/>
</dbReference>
<dbReference type="SUPFAM" id="SSF100950">
    <property type="entry name" value="NagB/RpiA/CoA transferase-like"/>
    <property type="match status" value="1"/>
</dbReference>
<evidence type="ECO:0000256" key="2">
    <source>
        <dbReference type="RuleBase" id="RU003814"/>
    </source>
</evidence>
<evidence type="ECO:0000259" key="3">
    <source>
        <dbReference type="PROSITE" id="PS51462"/>
    </source>
</evidence>
<dbReference type="PROSITE" id="PS51462">
    <property type="entry name" value="NUDIX"/>
    <property type="match status" value="1"/>
</dbReference>
<gene>
    <name evidence="4" type="ORF">CSAL01_01289</name>
</gene>
<reference evidence="4 5" key="1">
    <citation type="submission" date="2014-02" db="EMBL/GenBank/DDBJ databases">
        <title>The genome sequence of Colletotrichum salicis CBS 607.94.</title>
        <authorList>
            <person name="Baroncelli R."/>
            <person name="Thon M.R."/>
        </authorList>
    </citation>
    <scope>NUCLEOTIDE SEQUENCE [LARGE SCALE GENOMIC DNA]</scope>
    <source>
        <strain evidence="4 5">CBS 607.94</strain>
    </source>
</reference>
<dbReference type="Pfam" id="PF01008">
    <property type="entry name" value="IF-2B"/>
    <property type="match status" value="1"/>
</dbReference>
<dbReference type="AlphaFoldDB" id="A0A135TYY5"/>
<proteinExistence type="inferred from homology"/>
<accession>A0A135TYY5</accession>
<organism evidence="4 5">
    <name type="scientific">Colletotrichum salicis</name>
    <dbReference type="NCBI Taxonomy" id="1209931"/>
    <lineage>
        <taxon>Eukaryota</taxon>
        <taxon>Fungi</taxon>
        <taxon>Dikarya</taxon>
        <taxon>Ascomycota</taxon>
        <taxon>Pezizomycotina</taxon>
        <taxon>Sordariomycetes</taxon>
        <taxon>Hypocreomycetidae</taxon>
        <taxon>Glomerellales</taxon>
        <taxon>Glomerellaceae</taxon>
        <taxon>Colletotrichum</taxon>
        <taxon>Colletotrichum acutatum species complex</taxon>
    </lineage>
</organism>
<dbReference type="InterPro" id="IPR000086">
    <property type="entry name" value="NUDIX_hydrolase_dom"/>
</dbReference>
<dbReference type="Gene3D" id="3.40.50.10470">
    <property type="entry name" value="Translation initiation factor eif-2b, domain 2"/>
    <property type="match status" value="1"/>
</dbReference>
<dbReference type="InterPro" id="IPR037171">
    <property type="entry name" value="NagB/RpiA_transferase-like"/>
</dbReference>
<evidence type="ECO:0000256" key="1">
    <source>
        <dbReference type="ARBA" id="ARBA00007251"/>
    </source>
</evidence>
<dbReference type="InterPro" id="IPR042529">
    <property type="entry name" value="IF_2B-like_C"/>
</dbReference>
<dbReference type="CDD" id="cd18872">
    <property type="entry name" value="NUDIX_eIF-2B"/>
    <property type="match status" value="1"/>
</dbReference>
<dbReference type="SUPFAM" id="SSF55811">
    <property type="entry name" value="Nudix"/>
    <property type="match status" value="1"/>
</dbReference>
<feature type="domain" description="Nudix hydrolase" evidence="3">
    <location>
        <begin position="2"/>
        <end position="144"/>
    </location>
</feature>
<dbReference type="GO" id="GO:0046523">
    <property type="term" value="F:S-methyl-5-thioribose-1-phosphate isomerase activity"/>
    <property type="evidence" value="ECO:0007669"/>
    <property type="project" value="TreeGrafter"/>
</dbReference>
<dbReference type="InterPro" id="IPR000649">
    <property type="entry name" value="IF-2B-related"/>
</dbReference>
<dbReference type="Pfam" id="PF00293">
    <property type="entry name" value="NUDIX"/>
    <property type="match status" value="1"/>
</dbReference>
<dbReference type="STRING" id="1209931.A0A135TYY5"/>
<dbReference type="GO" id="GO:0019509">
    <property type="term" value="P:L-methionine salvage from methylthioadenosine"/>
    <property type="evidence" value="ECO:0007669"/>
    <property type="project" value="TreeGrafter"/>
</dbReference>
<evidence type="ECO:0000313" key="5">
    <source>
        <dbReference type="Proteomes" id="UP000070121"/>
    </source>
</evidence>
<dbReference type="InterPro" id="IPR015797">
    <property type="entry name" value="NUDIX_hydrolase-like_dom_sf"/>
</dbReference>
<dbReference type="Gene3D" id="3.90.79.10">
    <property type="entry name" value="Nucleoside Triphosphate Pyrophosphohydrolase"/>
    <property type="match status" value="1"/>
</dbReference>
<name>A0A135TYY5_9PEZI</name>
<keyword evidence="5" id="KW-1185">Reference proteome</keyword>